<evidence type="ECO:0000313" key="2">
    <source>
        <dbReference type="EMBL" id="KAJ3506012.1"/>
    </source>
</evidence>
<evidence type="ECO:0008006" key="4">
    <source>
        <dbReference type="Google" id="ProtNLM"/>
    </source>
</evidence>
<proteinExistence type="predicted"/>
<dbReference type="OrthoDB" id="2122982at2759"/>
<evidence type="ECO:0000313" key="3">
    <source>
        <dbReference type="Proteomes" id="UP001148786"/>
    </source>
</evidence>
<keyword evidence="3" id="KW-1185">Reference proteome</keyword>
<sequence length="1297" mass="147693">MAARLEHGHFNPYARDDSSGVVETAYRAAFANTRIAGKAGNFEHLEAGSVSESTNPFKFINEFYEANADLLCPRSRDFNDVKSMEDSVNGYNESAQAVVKGLQALSQLHPFITVAVGAFVVVITLDLSRRDNDRKVHAIKLQMQDLMTIFFELRHVHNSQEAAPDGFTIADRLGSLMITIAKDVKACGSACDAYLKKNLLAKTVKAAKYEARLSDFVTTFSDHRQKLEMAFALHTTLGVDAANAKLDRHGAALQSIEEKLDMIALFRKLDTPREREIQKFIEEHGGVKACLNNDELLEELIVKTGESFSRIAGRDASKRSNDLPSIRKRLLKELMEDVDETFARNMVLFERKLDMQSKQLTETIQSESDHIINTLLSGAHDRIIDPDLQKIWKDMGWKGSVKARHFVLALHDYYTDKLSKHNSDPPTVDRGSLAVMPPPPRQPRSAQSAVFNMRRQDDKWALAYINAAYVQPILEAVDDDGTGFVSVKEVNTFVASRPEGWSLPTWIAYWAVGMSSYLPFQCRLSYLIVSRTGWQASISHYKSKIYGLVQMMFQTLEHVLPSNRRAVDEYLFHPSFWRIELLLRSTRSSSSKILSDPDLARITEMYTTAEEERLDMSLQDVNYELDTTGTVSLITGEGRIERYVFPLIYLLLRRHLKVMTLGCKHVLDTEELATLNESLVSVLLLVDDRVQNLEAVFKQTHLDVQARLGNFAFGIFQLSYGDIKRVPIQNSFATWVDEDENTTKEVITPLLIKAKISRIPLAILKYGIQDGFQSTDYFEFEPDRLRWSSHPIQGTWTGHCSRTEGSEVTTYVLRISLRLSADQKQIIGKGEDFGNTFSLAGRISRTRTGYDFEFALVEDDELSRTASGHLDTLTNTITLSWSDRRQKENPEEPYYRPIQMRKTPPSLLRYRYTPQRFSEDPVRARWAFACSAALHLAQERLWSRRFFEARFRERKRFVELSTRALIVTMGLTPQKPLTSIENGELEHLRRDLNPSEARFYQALCEFEIQKLPWHPAWGCDWCERRITKCRVLCIQCMAEDLSDNIDLCAVCMDKSPSKRGFTHDISHDMVKVEETLHDFHFAQVVESARATINRVKGIFRTIESSTSLDAEHAHAKRTSLVEDTRQEPTCVCCNRRVSTPCWACVICQRDTFVCIDCDARRLKSMPNGPSPGHKLNHSLIKVRDASIAGADATTEERLSILQQRLVSMEHKMAFSLAAIDAKVEERLANLEHRIEQRLATFEANSELRFDTMEAVLRQLVAQTAALPSAYAQVVKEQLQRKSLPPTPATSPRWFYNV</sequence>
<evidence type="ECO:0000256" key="1">
    <source>
        <dbReference type="SAM" id="MobiDB-lite"/>
    </source>
</evidence>
<organism evidence="2 3">
    <name type="scientific">Agrocybe chaxingu</name>
    <dbReference type="NCBI Taxonomy" id="84603"/>
    <lineage>
        <taxon>Eukaryota</taxon>
        <taxon>Fungi</taxon>
        <taxon>Dikarya</taxon>
        <taxon>Basidiomycota</taxon>
        <taxon>Agaricomycotina</taxon>
        <taxon>Agaricomycetes</taxon>
        <taxon>Agaricomycetidae</taxon>
        <taxon>Agaricales</taxon>
        <taxon>Agaricineae</taxon>
        <taxon>Strophariaceae</taxon>
        <taxon>Agrocybe</taxon>
    </lineage>
</organism>
<dbReference type="InterPro" id="IPR018247">
    <property type="entry name" value="EF_Hand_1_Ca_BS"/>
</dbReference>
<dbReference type="Proteomes" id="UP001148786">
    <property type="component" value="Unassembled WGS sequence"/>
</dbReference>
<comment type="caution">
    <text evidence="2">The sequence shown here is derived from an EMBL/GenBank/DDBJ whole genome shotgun (WGS) entry which is preliminary data.</text>
</comment>
<dbReference type="PROSITE" id="PS00018">
    <property type="entry name" value="EF_HAND_1"/>
    <property type="match status" value="1"/>
</dbReference>
<gene>
    <name evidence="2" type="ORF">NLJ89_g7110</name>
</gene>
<reference evidence="2" key="1">
    <citation type="submission" date="2022-07" db="EMBL/GenBank/DDBJ databases">
        <title>Genome Sequence of Agrocybe chaxingu.</title>
        <authorList>
            <person name="Buettner E."/>
        </authorList>
    </citation>
    <scope>NUCLEOTIDE SEQUENCE</scope>
    <source>
        <strain evidence="2">MP-N11</strain>
    </source>
</reference>
<dbReference type="SUPFAM" id="SSF57850">
    <property type="entry name" value="RING/U-box"/>
    <property type="match status" value="1"/>
</dbReference>
<protein>
    <recommendedName>
        <fullName evidence="4">EF-hand domain-containing protein</fullName>
    </recommendedName>
</protein>
<feature type="region of interest" description="Disordered" evidence="1">
    <location>
        <begin position="420"/>
        <end position="446"/>
    </location>
</feature>
<dbReference type="EMBL" id="JANKHO010000815">
    <property type="protein sequence ID" value="KAJ3506012.1"/>
    <property type="molecule type" value="Genomic_DNA"/>
</dbReference>
<name>A0A9W8JZP4_9AGAR</name>
<accession>A0A9W8JZP4</accession>